<keyword evidence="3" id="KW-0732">Signal</keyword>
<evidence type="ECO:0000313" key="7">
    <source>
        <dbReference type="Proteomes" id="UP001652700"/>
    </source>
</evidence>
<reference evidence="6" key="1">
    <citation type="submission" date="2025-05" db="UniProtKB">
        <authorList>
            <consortium name="EnsemblMetazoa"/>
        </authorList>
    </citation>
    <scope>IDENTIFICATION</scope>
</reference>
<evidence type="ECO:0000259" key="4">
    <source>
        <dbReference type="Pfam" id="PF00561"/>
    </source>
</evidence>
<dbReference type="PANTHER" id="PTHR11005">
    <property type="entry name" value="LYSOSOMAL ACID LIPASE-RELATED"/>
    <property type="match status" value="1"/>
</dbReference>
<keyword evidence="2" id="KW-0443">Lipid metabolism</keyword>
<feature type="chain" id="PRO_5046926523" description="Lipase" evidence="3">
    <location>
        <begin position="22"/>
        <end position="411"/>
    </location>
</feature>
<dbReference type="Gene3D" id="3.40.50.1820">
    <property type="entry name" value="alpha/beta hydrolase"/>
    <property type="match status" value="1"/>
</dbReference>
<organism evidence="6 7">
    <name type="scientific">Diabrotica virgifera virgifera</name>
    <name type="common">western corn rootworm</name>
    <dbReference type="NCBI Taxonomy" id="50390"/>
    <lineage>
        <taxon>Eukaryota</taxon>
        <taxon>Metazoa</taxon>
        <taxon>Ecdysozoa</taxon>
        <taxon>Arthropoda</taxon>
        <taxon>Hexapoda</taxon>
        <taxon>Insecta</taxon>
        <taxon>Pterygota</taxon>
        <taxon>Neoptera</taxon>
        <taxon>Endopterygota</taxon>
        <taxon>Coleoptera</taxon>
        <taxon>Polyphaga</taxon>
        <taxon>Cucujiformia</taxon>
        <taxon>Chrysomeloidea</taxon>
        <taxon>Chrysomelidae</taxon>
        <taxon>Galerucinae</taxon>
        <taxon>Diabroticina</taxon>
        <taxon>Diabroticites</taxon>
        <taxon>Diabrotica</taxon>
    </lineage>
</organism>
<feature type="signal peptide" evidence="3">
    <location>
        <begin position="1"/>
        <end position="21"/>
    </location>
</feature>
<dbReference type="RefSeq" id="XP_050514056.1">
    <property type="nucleotide sequence ID" value="XM_050658099.1"/>
</dbReference>
<feature type="domain" description="AB hydrolase-1" evidence="4">
    <location>
        <begin position="108"/>
        <end position="206"/>
    </location>
</feature>
<dbReference type="Pfam" id="PF04083">
    <property type="entry name" value="Abhydro_lipase"/>
    <property type="match status" value="1"/>
</dbReference>
<dbReference type="EnsemblMetazoa" id="XM_050658099.1">
    <property type="protein sequence ID" value="XP_050514056.1"/>
    <property type="gene ID" value="LOC114325527"/>
</dbReference>
<accession>A0ABM5KV39</accession>
<name>A0ABM5KV39_DIAVI</name>
<dbReference type="InterPro" id="IPR029058">
    <property type="entry name" value="AB_hydrolase_fold"/>
</dbReference>
<dbReference type="GeneID" id="114325527"/>
<proteinExistence type="predicted"/>
<dbReference type="Proteomes" id="UP001652700">
    <property type="component" value="Unplaced"/>
</dbReference>
<evidence type="ECO:0000256" key="2">
    <source>
        <dbReference type="ARBA" id="ARBA00023098"/>
    </source>
</evidence>
<feature type="domain" description="Partial AB-hydrolase lipase" evidence="5">
    <location>
        <begin position="47"/>
        <end position="99"/>
    </location>
</feature>
<evidence type="ECO:0008006" key="8">
    <source>
        <dbReference type="Google" id="ProtNLM"/>
    </source>
</evidence>
<dbReference type="InterPro" id="IPR006693">
    <property type="entry name" value="AB_hydrolase_lipase"/>
</dbReference>
<evidence type="ECO:0000259" key="5">
    <source>
        <dbReference type="Pfam" id="PF04083"/>
    </source>
</evidence>
<dbReference type="InterPro" id="IPR000073">
    <property type="entry name" value="AB_hydrolase_1"/>
</dbReference>
<dbReference type="SUPFAM" id="SSF53474">
    <property type="entry name" value="alpha/beta-Hydrolases"/>
    <property type="match status" value="1"/>
</dbReference>
<keyword evidence="7" id="KW-1185">Reference proteome</keyword>
<evidence type="ECO:0000313" key="6">
    <source>
        <dbReference type="EnsemblMetazoa" id="XP_050514056.1"/>
    </source>
</evidence>
<protein>
    <recommendedName>
        <fullName evidence="8">Lipase</fullName>
    </recommendedName>
</protein>
<dbReference type="Pfam" id="PF00561">
    <property type="entry name" value="Abhydrolase_1"/>
    <property type="match status" value="1"/>
</dbReference>
<keyword evidence="1" id="KW-0442">Lipid degradation</keyword>
<evidence type="ECO:0000256" key="1">
    <source>
        <dbReference type="ARBA" id="ARBA00022963"/>
    </source>
</evidence>
<sequence>MGFKIYIGYIFLCFSFRSIISITVCKTELDYYTNENCWENNDDDLNTTQILRNWGFTAEEYEINTDDGYGLTIIRGYGTITNPTPIVMGHAVLINSRGFLFLQNSSLAYQIISSGHQIFLINFRGTEYSRKHVNLTSEDREYWNFSWHESGYYDIPKVLELVSNITYGQKAILVGYSMGSTTSLVYATSFPDEAAEKLLGIICLGTASLYKNTPSLLRVVAMLDPIVAPLGLRLWNGRFPLKQEIGPLFELGSSDPILYNMMDMVHALFAGWNYKSVAPDKMPIFLNHVYDSTSVKTLQHYGQIVLSERFAKYDYGPTLNHKKYGTPRPPLYDFSKIKVKIAQFLGRNDVLCTAENGLRLQELLKPEYRCGVTVIADPRWHHLNFINHRDAESLLAIPVLNKIKAYEAGGC</sequence>
<evidence type="ECO:0000256" key="3">
    <source>
        <dbReference type="SAM" id="SignalP"/>
    </source>
</evidence>